<dbReference type="GO" id="GO:0009279">
    <property type="term" value="C:cell outer membrane"/>
    <property type="evidence" value="ECO:0007669"/>
    <property type="project" value="TreeGrafter"/>
</dbReference>
<dbReference type="PROSITE" id="PS51257">
    <property type="entry name" value="PROKAR_LIPOPROTEIN"/>
    <property type="match status" value="1"/>
</dbReference>
<protein>
    <submittedName>
        <fullName evidence="4">Peptidoglycan DD-metalloendopeptidase family protein</fullName>
    </submittedName>
</protein>
<name>A0A9J6RQV5_9GAMM</name>
<dbReference type="SUPFAM" id="SSF51261">
    <property type="entry name" value="Duplicated hybrid motif"/>
    <property type="match status" value="1"/>
</dbReference>
<dbReference type="InterPro" id="IPR018392">
    <property type="entry name" value="LysM"/>
</dbReference>
<sequence length="261" mass="28322">MRLLPFLTVLSVLLLSACGTGSNYAPLEDRSKTPFSFNKHHIVSRGETLYSIAWRYDLDVRGLAATNNIAAPYIIHPGNKVLLNDKGKVTSAAKKSPVIAARQASKPSPKVTAVTAVNSASAYKKTAQETLPKGYPFHWQWPAKGRVTKPFRTAAPQHKGIDLHGDLRESVLAANSGKVVYAGSGLAGYGKLIILKHGESYLSAYAHNSKLLVNEGQMIKVGQKIAEMGDTGTSTNRVKLHFEIRRDGKPVNPISLLPKRS</sequence>
<dbReference type="PANTHER" id="PTHR21666">
    <property type="entry name" value="PEPTIDASE-RELATED"/>
    <property type="match status" value="1"/>
</dbReference>
<dbReference type="CDD" id="cd00118">
    <property type="entry name" value="LysM"/>
    <property type="match status" value="1"/>
</dbReference>
<dbReference type="InterPro" id="IPR016047">
    <property type="entry name" value="M23ase_b-sheet_dom"/>
</dbReference>
<dbReference type="EMBL" id="JAPTGG010000012">
    <property type="protein sequence ID" value="MCZ0866429.1"/>
    <property type="molecule type" value="Genomic_DNA"/>
</dbReference>
<accession>A0A9J6RQV5</accession>
<organism evidence="4 5">
    <name type="scientific">Dasania phycosphaerae</name>
    <dbReference type="NCBI Taxonomy" id="2950436"/>
    <lineage>
        <taxon>Bacteria</taxon>
        <taxon>Pseudomonadati</taxon>
        <taxon>Pseudomonadota</taxon>
        <taxon>Gammaproteobacteria</taxon>
        <taxon>Cellvibrionales</taxon>
        <taxon>Spongiibacteraceae</taxon>
        <taxon>Dasania</taxon>
    </lineage>
</organism>
<evidence type="ECO:0000256" key="2">
    <source>
        <dbReference type="SAM" id="SignalP"/>
    </source>
</evidence>
<dbReference type="Gene3D" id="2.70.70.10">
    <property type="entry name" value="Glucose Permease (Domain IIA)"/>
    <property type="match status" value="1"/>
</dbReference>
<dbReference type="SMART" id="SM00257">
    <property type="entry name" value="LysM"/>
    <property type="match status" value="1"/>
</dbReference>
<dbReference type="CDD" id="cd12797">
    <property type="entry name" value="M23_peptidase"/>
    <property type="match status" value="1"/>
</dbReference>
<feature type="signal peptide" evidence="2">
    <location>
        <begin position="1"/>
        <end position="25"/>
    </location>
</feature>
<dbReference type="Pfam" id="PF01551">
    <property type="entry name" value="Peptidase_M23"/>
    <property type="match status" value="1"/>
</dbReference>
<dbReference type="PANTHER" id="PTHR21666:SF263">
    <property type="entry name" value="MUREIN HYDROLASE ACTIVATOR NLPD"/>
    <property type="match status" value="1"/>
</dbReference>
<feature type="chain" id="PRO_5039887873" evidence="2">
    <location>
        <begin position="26"/>
        <end position="261"/>
    </location>
</feature>
<evidence type="ECO:0000256" key="1">
    <source>
        <dbReference type="ARBA" id="ARBA00038420"/>
    </source>
</evidence>
<dbReference type="Pfam" id="PF01476">
    <property type="entry name" value="LysM"/>
    <property type="match status" value="1"/>
</dbReference>
<dbReference type="Proteomes" id="UP001069090">
    <property type="component" value="Unassembled WGS sequence"/>
</dbReference>
<dbReference type="GO" id="GO:0004222">
    <property type="term" value="F:metalloendopeptidase activity"/>
    <property type="evidence" value="ECO:0007669"/>
    <property type="project" value="TreeGrafter"/>
</dbReference>
<feature type="domain" description="LysM" evidence="3">
    <location>
        <begin position="39"/>
        <end position="83"/>
    </location>
</feature>
<dbReference type="InterPro" id="IPR011055">
    <property type="entry name" value="Dup_hybrid_motif"/>
</dbReference>
<keyword evidence="5" id="KW-1185">Reference proteome</keyword>
<keyword evidence="2" id="KW-0732">Signal</keyword>
<comment type="caution">
    <text evidence="4">The sequence shown here is derived from an EMBL/GenBank/DDBJ whole genome shotgun (WGS) entry which is preliminary data.</text>
</comment>
<dbReference type="Gene3D" id="3.10.350.10">
    <property type="entry name" value="LysM domain"/>
    <property type="match status" value="1"/>
</dbReference>
<proteinExistence type="inferred from homology"/>
<dbReference type="InterPro" id="IPR050570">
    <property type="entry name" value="Cell_wall_metabolism_enzyme"/>
</dbReference>
<dbReference type="PROSITE" id="PS51782">
    <property type="entry name" value="LYSM"/>
    <property type="match status" value="1"/>
</dbReference>
<dbReference type="AlphaFoldDB" id="A0A9J6RQV5"/>
<evidence type="ECO:0000259" key="3">
    <source>
        <dbReference type="PROSITE" id="PS51782"/>
    </source>
</evidence>
<gene>
    <name evidence="4" type="ORF">O0V09_14545</name>
</gene>
<dbReference type="RefSeq" id="WP_258332591.1">
    <property type="nucleotide sequence ID" value="NZ_JAPTGG010000012.1"/>
</dbReference>
<dbReference type="GO" id="GO:0032153">
    <property type="term" value="C:cell division site"/>
    <property type="evidence" value="ECO:0007669"/>
    <property type="project" value="TreeGrafter"/>
</dbReference>
<comment type="similarity">
    <text evidence="1">Belongs to the E.coli NlpD/Haemophilus LppB family.</text>
</comment>
<evidence type="ECO:0000313" key="5">
    <source>
        <dbReference type="Proteomes" id="UP001069090"/>
    </source>
</evidence>
<reference evidence="4 5" key="1">
    <citation type="submission" date="2022-12" db="EMBL/GenBank/DDBJ databases">
        <title>Dasania phycosphaerae sp. nov., isolated from particulate material of the south coast of Korea.</title>
        <authorList>
            <person name="Jiang Y."/>
        </authorList>
    </citation>
    <scope>NUCLEOTIDE SEQUENCE [LARGE SCALE GENOMIC DNA]</scope>
    <source>
        <strain evidence="4 5">GY-19</strain>
    </source>
</reference>
<evidence type="ECO:0000313" key="4">
    <source>
        <dbReference type="EMBL" id="MCZ0866429.1"/>
    </source>
</evidence>
<dbReference type="InterPro" id="IPR036779">
    <property type="entry name" value="LysM_dom_sf"/>
</dbReference>